<protein>
    <recommendedName>
        <fullName evidence="1">Carbamoyl phosphate synthase ATP-binding domain-containing protein</fullName>
    </recommendedName>
</protein>
<reference evidence="2 3" key="1">
    <citation type="journal article" date="2016" name="Nat. Commun.">
        <title>Thousands of microbial genomes shed light on interconnected biogeochemical processes in an aquifer system.</title>
        <authorList>
            <person name="Anantharaman K."/>
            <person name="Brown C.T."/>
            <person name="Hug L.A."/>
            <person name="Sharon I."/>
            <person name="Castelle C.J."/>
            <person name="Probst A.J."/>
            <person name="Thomas B.C."/>
            <person name="Singh A."/>
            <person name="Wilkins M.J."/>
            <person name="Karaoz U."/>
            <person name="Brodie E.L."/>
            <person name="Williams K.H."/>
            <person name="Hubbard S.S."/>
            <person name="Banfield J.F."/>
        </authorList>
    </citation>
    <scope>NUCLEOTIDE SEQUENCE [LARGE SCALE GENOMIC DNA]</scope>
</reference>
<sequence>MKQGLSSKRKIVRTLEAGIVLEKDIVFPARLSASFVLGGWSRIANNKKEFRELLKTGLELSPISEVLIKWKE</sequence>
<dbReference type="Proteomes" id="UP000177745">
    <property type="component" value="Unassembled WGS sequence"/>
</dbReference>
<comment type="caution">
    <text evidence="2">The sequence shown here is derived from an EMBL/GenBank/DDBJ whole genome shotgun (WGS) entry which is preliminary data.</text>
</comment>
<dbReference type="InterPro" id="IPR013815">
    <property type="entry name" value="ATP_grasp_subdomain_1"/>
</dbReference>
<gene>
    <name evidence="2" type="ORF">A3G51_00620</name>
</gene>
<organism evidence="2 3">
    <name type="scientific">Candidatus Yanofskybacteria bacterium RIFCSPLOWO2_12_FULL_43_11b</name>
    <dbReference type="NCBI Taxonomy" id="1802710"/>
    <lineage>
        <taxon>Bacteria</taxon>
        <taxon>Candidatus Yanofskyibacteriota</taxon>
    </lineage>
</organism>
<dbReference type="InterPro" id="IPR005479">
    <property type="entry name" value="CPAse_ATP-bd"/>
</dbReference>
<evidence type="ECO:0000313" key="3">
    <source>
        <dbReference type="Proteomes" id="UP000177745"/>
    </source>
</evidence>
<proteinExistence type="predicted"/>
<name>A0A1F8HAH7_9BACT</name>
<dbReference type="AlphaFoldDB" id="A0A1F8HAH7"/>
<dbReference type="EMBL" id="MGKY01000008">
    <property type="protein sequence ID" value="OGN33979.1"/>
    <property type="molecule type" value="Genomic_DNA"/>
</dbReference>
<dbReference type="Pfam" id="PF02786">
    <property type="entry name" value="CPSase_L_D2"/>
    <property type="match status" value="1"/>
</dbReference>
<accession>A0A1F8HAH7</accession>
<feature type="domain" description="Carbamoyl phosphate synthase ATP-binding" evidence="1">
    <location>
        <begin position="7"/>
        <end position="64"/>
    </location>
</feature>
<dbReference type="Gene3D" id="3.30.1490.20">
    <property type="entry name" value="ATP-grasp fold, A domain"/>
    <property type="match status" value="1"/>
</dbReference>
<dbReference type="GO" id="GO:0005524">
    <property type="term" value="F:ATP binding"/>
    <property type="evidence" value="ECO:0007669"/>
    <property type="project" value="InterPro"/>
</dbReference>
<evidence type="ECO:0000259" key="1">
    <source>
        <dbReference type="Pfam" id="PF02786"/>
    </source>
</evidence>
<evidence type="ECO:0000313" key="2">
    <source>
        <dbReference type="EMBL" id="OGN33979.1"/>
    </source>
</evidence>